<gene>
    <name evidence="2" type="ORF">H8716_15940</name>
</gene>
<evidence type="ECO:0000313" key="2">
    <source>
        <dbReference type="EMBL" id="MBC8574534.1"/>
    </source>
</evidence>
<keyword evidence="1" id="KW-1133">Transmembrane helix</keyword>
<feature type="transmembrane region" description="Helical" evidence="1">
    <location>
        <begin position="37"/>
        <end position="61"/>
    </location>
</feature>
<evidence type="ECO:0000313" key="3">
    <source>
        <dbReference type="Proteomes" id="UP000657421"/>
    </source>
</evidence>
<reference evidence="2 3" key="1">
    <citation type="submission" date="2020-08" db="EMBL/GenBank/DDBJ databases">
        <title>Genome public.</title>
        <authorList>
            <person name="Liu C."/>
            <person name="Sun Q."/>
        </authorList>
    </citation>
    <scope>NUCLEOTIDE SEQUENCE [LARGE SCALE GENOMIC DNA]</scope>
    <source>
        <strain evidence="2 3">NSJ-46</strain>
    </source>
</reference>
<name>A0ABR7NDP6_9FIRM</name>
<dbReference type="EMBL" id="JACRSZ010000024">
    <property type="protein sequence ID" value="MBC8574534.1"/>
    <property type="molecule type" value="Genomic_DNA"/>
</dbReference>
<keyword evidence="1" id="KW-0812">Transmembrane</keyword>
<accession>A0ABR7NDP6</accession>
<evidence type="ECO:0000256" key="1">
    <source>
        <dbReference type="SAM" id="Phobius"/>
    </source>
</evidence>
<dbReference type="Proteomes" id="UP000657421">
    <property type="component" value="Unassembled WGS sequence"/>
</dbReference>
<proteinExistence type="predicted"/>
<organism evidence="2 3">
    <name type="scientific">Jingyaoa shaoxingensis</name>
    <dbReference type="NCBI Taxonomy" id="2763671"/>
    <lineage>
        <taxon>Bacteria</taxon>
        <taxon>Bacillati</taxon>
        <taxon>Bacillota</taxon>
        <taxon>Clostridia</taxon>
        <taxon>Lachnospirales</taxon>
        <taxon>Lachnospiraceae</taxon>
        <taxon>Jingyaoa</taxon>
    </lineage>
</organism>
<dbReference type="RefSeq" id="WP_249309991.1">
    <property type="nucleotide sequence ID" value="NZ_JACRSZ010000024.1"/>
</dbReference>
<protein>
    <submittedName>
        <fullName evidence="2">Uncharacterized protein</fullName>
    </submittedName>
</protein>
<comment type="caution">
    <text evidence="2">The sequence shown here is derived from an EMBL/GenBank/DDBJ whole genome shotgun (WGS) entry which is preliminary data.</text>
</comment>
<keyword evidence="3" id="KW-1185">Reference proteome</keyword>
<keyword evidence="1" id="KW-0472">Membrane</keyword>
<sequence length="64" mass="6804">MIVEKPETKQCAANVLELNVQRLNTTRQQAKRKATGFGYVAASVFAGLLISGATVVLSAGVRRA</sequence>